<name>A0ABW2SWG5_9ACTN</name>
<evidence type="ECO:0000259" key="3">
    <source>
        <dbReference type="PROSITE" id="PS51186"/>
    </source>
</evidence>
<evidence type="ECO:0000256" key="2">
    <source>
        <dbReference type="ARBA" id="ARBA00023315"/>
    </source>
</evidence>
<dbReference type="EC" id="2.3.1.-" evidence="4"/>
<dbReference type="RefSeq" id="WP_386270725.1">
    <property type="nucleotide sequence ID" value="NZ_JBHSIJ010000002.1"/>
</dbReference>
<comment type="caution">
    <text evidence="4">The sequence shown here is derived from an EMBL/GenBank/DDBJ whole genome shotgun (WGS) entry which is preliminary data.</text>
</comment>
<dbReference type="GO" id="GO:0016746">
    <property type="term" value="F:acyltransferase activity"/>
    <property type="evidence" value="ECO:0007669"/>
    <property type="project" value="UniProtKB-KW"/>
</dbReference>
<keyword evidence="2 4" id="KW-0012">Acyltransferase</keyword>
<keyword evidence="5" id="KW-1185">Reference proteome</keyword>
<dbReference type="PANTHER" id="PTHR43877">
    <property type="entry name" value="AMINOALKYLPHOSPHONATE N-ACETYLTRANSFERASE-RELATED-RELATED"/>
    <property type="match status" value="1"/>
</dbReference>
<proteinExistence type="predicted"/>
<keyword evidence="1 4" id="KW-0808">Transferase</keyword>
<dbReference type="EMBL" id="JBHTEE010000001">
    <property type="protein sequence ID" value="MFC7600009.1"/>
    <property type="molecule type" value="Genomic_DNA"/>
</dbReference>
<feature type="domain" description="N-acetyltransferase" evidence="3">
    <location>
        <begin position="14"/>
        <end position="166"/>
    </location>
</feature>
<accession>A0ABW2SWG5</accession>
<dbReference type="SUPFAM" id="SSF55729">
    <property type="entry name" value="Acyl-CoA N-acyltransferases (Nat)"/>
    <property type="match status" value="2"/>
</dbReference>
<sequence length="301" mass="31878">MNPLGNGHGTHEASGIREAAAADAAALAGIAESALTLDAGEAASLVARLAEPPERRRWTALVTRGLDGVAFVSMSARDPYAGHVDLLAVRPEVRGAGFGRALVAAAEDWLRGQGATEVRLAGNPPAYAWPGIDVRYTEAACLAESLGYERYNVAWNMTVDLARDLSVDADLARLAGLGVTVHAAAPGDRAAVSAFVGEQWNGNWAWEAEQAVGCHYAVREGKLLGFAAWGARPTWFGPMGTTPAARGLGVGRVLLRRCLAEQRAAGMSSAQIGWVGPLHFYARAVGAHAERVFWLYRRGLR</sequence>
<organism evidence="4 5">
    <name type="scientific">Streptosporangium amethystogenes subsp. fukuiense</name>
    <dbReference type="NCBI Taxonomy" id="698418"/>
    <lineage>
        <taxon>Bacteria</taxon>
        <taxon>Bacillati</taxon>
        <taxon>Actinomycetota</taxon>
        <taxon>Actinomycetes</taxon>
        <taxon>Streptosporangiales</taxon>
        <taxon>Streptosporangiaceae</taxon>
        <taxon>Streptosporangium</taxon>
    </lineage>
</organism>
<dbReference type="InterPro" id="IPR000182">
    <property type="entry name" value="GNAT_dom"/>
</dbReference>
<protein>
    <submittedName>
        <fullName evidence="4">GNAT family N-acetyltransferase</fullName>
        <ecNumber evidence="4">2.3.1.-</ecNumber>
    </submittedName>
</protein>
<dbReference type="Gene3D" id="3.40.630.30">
    <property type="match status" value="1"/>
</dbReference>
<evidence type="ECO:0000256" key="1">
    <source>
        <dbReference type="ARBA" id="ARBA00022679"/>
    </source>
</evidence>
<dbReference type="PROSITE" id="PS51186">
    <property type="entry name" value="GNAT"/>
    <property type="match status" value="2"/>
</dbReference>
<gene>
    <name evidence="4" type="ORF">ACFQVD_07805</name>
</gene>
<evidence type="ECO:0000313" key="5">
    <source>
        <dbReference type="Proteomes" id="UP001596514"/>
    </source>
</evidence>
<feature type="domain" description="N-acetyltransferase" evidence="3">
    <location>
        <begin position="179"/>
        <end position="301"/>
    </location>
</feature>
<reference evidence="5" key="1">
    <citation type="journal article" date="2019" name="Int. J. Syst. Evol. Microbiol.">
        <title>The Global Catalogue of Microorganisms (GCM) 10K type strain sequencing project: providing services to taxonomists for standard genome sequencing and annotation.</title>
        <authorList>
            <consortium name="The Broad Institute Genomics Platform"/>
            <consortium name="The Broad Institute Genome Sequencing Center for Infectious Disease"/>
            <person name="Wu L."/>
            <person name="Ma J."/>
        </authorList>
    </citation>
    <scope>NUCLEOTIDE SEQUENCE [LARGE SCALE GENOMIC DNA]</scope>
    <source>
        <strain evidence="5">JCM 10083</strain>
    </source>
</reference>
<dbReference type="InterPro" id="IPR016181">
    <property type="entry name" value="Acyl_CoA_acyltransferase"/>
</dbReference>
<dbReference type="InterPro" id="IPR050832">
    <property type="entry name" value="Bact_Acetyltransf"/>
</dbReference>
<dbReference type="Proteomes" id="UP001596514">
    <property type="component" value="Unassembled WGS sequence"/>
</dbReference>
<dbReference type="CDD" id="cd04301">
    <property type="entry name" value="NAT_SF"/>
    <property type="match status" value="2"/>
</dbReference>
<dbReference type="Pfam" id="PF00583">
    <property type="entry name" value="Acetyltransf_1"/>
    <property type="match status" value="2"/>
</dbReference>
<evidence type="ECO:0000313" key="4">
    <source>
        <dbReference type="EMBL" id="MFC7600009.1"/>
    </source>
</evidence>